<evidence type="ECO:0000256" key="2">
    <source>
        <dbReference type="ARBA" id="ARBA00023054"/>
    </source>
</evidence>
<feature type="domain" description="Multidrug resistance protein MdtA-like C-terminal permuted SH3" evidence="5">
    <location>
        <begin position="496"/>
        <end position="551"/>
    </location>
</feature>
<evidence type="ECO:0000256" key="3">
    <source>
        <dbReference type="SAM" id="Coils"/>
    </source>
</evidence>
<evidence type="ECO:0000313" key="7">
    <source>
        <dbReference type="Proteomes" id="UP000230935"/>
    </source>
</evidence>
<dbReference type="InterPro" id="IPR058627">
    <property type="entry name" value="MdtA-like_C"/>
</dbReference>
<reference evidence="7" key="1">
    <citation type="submission" date="2017-09" db="EMBL/GenBank/DDBJ databases">
        <title>Depth-based differentiation of microbial function through sediment-hosted aquifers and enrichment of novel symbionts in the deep terrestrial subsurface.</title>
        <authorList>
            <person name="Probst A.J."/>
            <person name="Ladd B."/>
            <person name="Jarett J.K."/>
            <person name="Geller-Mcgrath D.E."/>
            <person name="Sieber C.M.K."/>
            <person name="Emerson J.B."/>
            <person name="Anantharaman K."/>
            <person name="Thomas B.C."/>
            <person name="Malmstrom R."/>
            <person name="Stieglmeier M."/>
            <person name="Klingl A."/>
            <person name="Woyke T."/>
            <person name="Ryan C.M."/>
            <person name="Banfield J.F."/>
        </authorList>
    </citation>
    <scope>NUCLEOTIDE SEQUENCE [LARGE SCALE GENOMIC DNA]</scope>
</reference>
<dbReference type="PANTHER" id="PTHR32347">
    <property type="entry name" value="EFFLUX SYSTEM COMPONENT YKNX-RELATED"/>
    <property type="match status" value="1"/>
</dbReference>
<dbReference type="SUPFAM" id="SSF111369">
    <property type="entry name" value="HlyD-like secretion proteins"/>
    <property type="match status" value="1"/>
</dbReference>
<evidence type="ECO:0000256" key="1">
    <source>
        <dbReference type="ARBA" id="ARBA00004196"/>
    </source>
</evidence>
<dbReference type="Pfam" id="PF25967">
    <property type="entry name" value="RND-MFP_C"/>
    <property type="match status" value="1"/>
</dbReference>
<accession>A0A2H0W245</accession>
<comment type="subcellular location">
    <subcellularLocation>
        <location evidence="1">Cell envelope</location>
    </subcellularLocation>
</comment>
<sequence length="554" mass="60208">MVKKVSLYLTLFVIAGVALTGFWAYQRYFKQNTTPPLEFTVEQGDLSEVIRVRGEVAFEQEFNLEFPFSGIVGSVNVVEGQHVKANDELMRLETTNEELEVSRLLALRSQYQATLNRLINGPTAQEIKVKQTAVLNSQKALDDKELNLTHVKNEAEVDLQNLYDAIPGILADAYTKADDAVNKQIDALFSNDNTSNPTLTFTTGSQIKNDAELRRQEVTGTLAQFNTLVSILPSDDLGRTQAMVAAKGYLSGIKLLLDRLTEALNQATGVDATTLGTYKANVNTGRTNINTVIDNINNQEQSIAAQKASNTKAIATAQAAVNDAENALLVAQNELDLLIAEPRPEDIEIERAKISQTDSQIGAAREKIRQAILRAPSDASVLEVNFKAGELFQPGKVAVVLSGAGLQVEADVSELDIAKISANDPVSIELDALPGQLFDGEVSTIEAKEIEKDSDIFYRLNIVFKSDDETQSQIVSTSVRSGMSADLFVMTEQKTNVVIIPEFTVTTRDGGEYVTILEGGKFQDIKIETGITDGDNIEVISGLTAGQTVVVTAE</sequence>
<dbReference type="GO" id="GO:0030313">
    <property type="term" value="C:cell envelope"/>
    <property type="evidence" value="ECO:0007669"/>
    <property type="project" value="UniProtKB-SubCell"/>
</dbReference>
<keyword evidence="2 3" id="KW-0175">Coiled coil</keyword>
<organism evidence="6 7">
    <name type="scientific">Candidatus Buchananbacteria bacterium CG10_big_fil_rev_8_21_14_0_10_42_9</name>
    <dbReference type="NCBI Taxonomy" id="1974526"/>
    <lineage>
        <taxon>Bacteria</taxon>
        <taxon>Candidatus Buchananiibacteriota</taxon>
    </lineage>
</organism>
<protein>
    <recommendedName>
        <fullName evidence="5">Multidrug resistance protein MdtA-like C-terminal permuted SH3 domain-containing protein</fullName>
    </recommendedName>
</protein>
<comment type="caution">
    <text evidence="6">The sequence shown here is derived from an EMBL/GenBank/DDBJ whole genome shotgun (WGS) entry which is preliminary data.</text>
</comment>
<keyword evidence="4" id="KW-1133">Transmembrane helix</keyword>
<dbReference type="EMBL" id="PEZZ01000042">
    <property type="protein sequence ID" value="PIS04690.1"/>
    <property type="molecule type" value="Genomic_DNA"/>
</dbReference>
<dbReference type="Proteomes" id="UP000230935">
    <property type="component" value="Unassembled WGS sequence"/>
</dbReference>
<gene>
    <name evidence="6" type="ORF">COT81_05215</name>
</gene>
<feature type="transmembrane region" description="Helical" evidence="4">
    <location>
        <begin position="7"/>
        <end position="25"/>
    </location>
</feature>
<dbReference type="InterPro" id="IPR050465">
    <property type="entry name" value="UPF0194_transport"/>
</dbReference>
<dbReference type="Gene3D" id="2.40.50.100">
    <property type="match status" value="1"/>
</dbReference>
<dbReference type="PANTHER" id="PTHR32347:SF23">
    <property type="entry name" value="BLL5650 PROTEIN"/>
    <property type="match status" value="1"/>
</dbReference>
<evidence type="ECO:0000313" key="6">
    <source>
        <dbReference type="EMBL" id="PIS04690.1"/>
    </source>
</evidence>
<feature type="coiled-coil region" evidence="3">
    <location>
        <begin position="314"/>
        <end position="341"/>
    </location>
</feature>
<proteinExistence type="predicted"/>
<evidence type="ECO:0000259" key="5">
    <source>
        <dbReference type="Pfam" id="PF25967"/>
    </source>
</evidence>
<keyword evidence="4" id="KW-0812">Transmembrane</keyword>
<dbReference type="Gene3D" id="2.40.420.20">
    <property type="match status" value="1"/>
</dbReference>
<keyword evidence="4" id="KW-0472">Membrane</keyword>
<name>A0A2H0W245_9BACT</name>
<evidence type="ECO:0000256" key="4">
    <source>
        <dbReference type="SAM" id="Phobius"/>
    </source>
</evidence>
<dbReference type="AlphaFoldDB" id="A0A2H0W245"/>
<dbReference type="Gene3D" id="2.40.30.170">
    <property type="match status" value="1"/>
</dbReference>